<evidence type="ECO:0000259" key="2">
    <source>
        <dbReference type="PROSITE" id="PS50275"/>
    </source>
</evidence>
<dbReference type="AlphaFoldDB" id="A0A137P829"/>
<dbReference type="GO" id="GO:0043812">
    <property type="term" value="F:phosphatidylinositol-4-phosphate phosphatase activity"/>
    <property type="evidence" value="ECO:0007669"/>
    <property type="project" value="TreeGrafter"/>
</dbReference>
<evidence type="ECO:0000256" key="1">
    <source>
        <dbReference type="SAM" id="MobiDB-lite"/>
    </source>
</evidence>
<feature type="domain" description="HSac2" evidence="3">
    <location>
        <begin position="660"/>
        <end position="820"/>
    </location>
</feature>
<evidence type="ECO:0000313" key="5">
    <source>
        <dbReference type="Proteomes" id="UP000070444"/>
    </source>
</evidence>
<accession>A0A137P829</accession>
<dbReference type="PANTHER" id="PTHR45662:SF7">
    <property type="entry name" value="SACI DOMAIN PROTEIN (AFU_ORTHOLOGUE AFUA_1G15890)"/>
    <property type="match status" value="1"/>
</dbReference>
<dbReference type="Pfam" id="PF02383">
    <property type="entry name" value="Syja_N"/>
    <property type="match status" value="1"/>
</dbReference>
<dbReference type="GO" id="GO:0046856">
    <property type="term" value="P:phosphatidylinositol dephosphorylation"/>
    <property type="evidence" value="ECO:0007669"/>
    <property type="project" value="TreeGrafter"/>
</dbReference>
<dbReference type="Proteomes" id="UP000070444">
    <property type="component" value="Unassembled WGS sequence"/>
</dbReference>
<feature type="compositionally biased region" description="Basic and acidic residues" evidence="1">
    <location>
        <begin position="892"/>
        <end position="918"/>
    </location>
</feature>
<dbReference type="Pfam" id="PF12456">
    <property type="entry name" value="hSac2"/>
    <property type="match status" value="1"/>
</dbReference>
<dbReference type="OrthoDB" id="405996at2759"/>
<reference evidence="4 5" key="1">
    <citation type="journal article" date="2015" name="Genome Biol. Evol.">
        <title>Phylogenomic analyses indicate that early fungi evolved digesting cell walls of algal ancestors of land plants.</title>
        <authorList>
            <person name="Chang Y."/>
            <person name="Wang S."/>
            <person name="Sekimoto S."/>
            <person name="Aerts A.L."/>
            <person name="Choi C."/>
            <person name="Clum A."/>
            <person name="LaButti K.M."/>
            <person name="Lindquist E.A."/>
            <person name="Yee Ngan C."/>
            <person name="Ohm R.A."/>
            <person name="Salamov A.A."/>
            <person name="Grigoriev I.V."/>
            <person name="Spatafora J.W."/>
            <person name="Berbee M.L."/>
        </authorList>
    </citation>
    <scope>NUCLEOTIDE SEQUENCE [LARGE SCALE GENOMIC DNA]</scope>
    <source>
        <strain evidence="4 5">NRRL 28638</strain>
    </source>
</reference>
<organism evidence="4 5">
    <name type="scientific">Conidiobolus coronatus (strain ATCC 28846 / CBS 209.66 / NRRL 28638)</name>
    <name type="common">Delacroixia coronata</name>
    <dbReference type="NCBI Taxonomy" id="796925"/>
    <lineage>
        <taxon>Eukaryota</taxon>
        <taxon>Fungi</taxon>
        <taxon>Fungi incertae sedis</taxon>
        <taxon>Zoopagomycota</taxon>
        <taxon>Entomophthoromycotina</taxon>
        <taxon>Entomophthoromycetes</taxon>
        <taxon>Entomophthorales</taxon>
        <taxon>Ancylistaceae</taxon>
        <taxon>Conidiobolus</taxon>
    </lineage>
</organism>
<gene>
    <name evidence="4" type="ORF">CONCODRAFT_6315</name>
</gene>
<dbReference type="PROSITE" id="PS51791">
    <property type="entry name" value="HSAC2"/>
    <property type="match status" value="1"/>
</dbReference>
<dbReference type="PROSITE" id="PS50275">
    <property type="entry name" value="SAC"/>
    <property type="match status" value="1"/>
</dbReference>
<feature type="compositionally biased region" description="Polar residues" evidence="1">
    <location>
        <begin position="165"/>
        <end position="197"/>
    </location>
</feature>
<dbReference type="STRING" id="796925.A0A137P829"/>
<evidence type="ECO:0000259" key="3">
    <source>
        <dbReference type="PROSITE" id="PS51791"/>
    </source>
</evidence>
<evidence type="ECO:0000313" key="4">
    <source>
        <dbReference type="EMBL" id="KXN71081.1"/>
    </source>
</evidence>
<feature type="domain" description="SAC" evidence="2">
    <location>
        <begin position="227"/>
        <end position="588"/>
    </location>
</feature>
<dbReference type="PANTHER" id="PTHR45662">
    <property type="entry name" value="PHOSPHATIDYLINOSITIDE PHOSPHATASE SAC1"/>
    <property type="match status" value="1"/>
</dbReference>
<sequence>MLEYIQKPLNSVELWVEPNRFILTPTNLEENSTSLCIPFDYEANIHELTQVKTNSQGVCFKVEGILGTLKLLTGKHLIVIIQSKLVGKLFNQEVYQVGKVALVPYSYHLAIISLEEVTNVIQPFVELSLEENTLDPNAPDNTNLINRIKTAVGINKTPPISIPTNIPLSELTPSTNSPASPPQLYSSGSTLESNSPIATAGTPPNAARKSSRSQDQILEGRIKKEILRLFSYEGGMYYSYSFDLTRKLDYTYSLYKTQTSNNRPFENLLSTIDREYWYNLWLQKELLDLNLIKWIIPVIQGFVQIENCEIDDHKFLLSIIARRNTGRLGMRYQRRGVNEEGKVANWVESEQIIHFNQPKEPEDAVDPHIQHWCSYTQIRGSIPLFWSQSPYSFKPIPILDRSGDENLGSFKLHFDQINHKYQTPITAVSLTETNGRELIVGSSYKNYFQTAFPNDVNLTSNLPQHQFIEFDFHKECANMNYSNLSKLIDILEPHLAYSNYFWIQSQDSSSTEQLSSQQGVIRTNCMDCLDRTNVVQSTIARYILNIQLLRLGIQLSPEKGINVHPVFEQKFNELWANHGDCISQQYAGTSALKGDFVRLGKRNIQGIMNDATNSLSRFYYNSFRDFFTQAVIDYLQGYQPLHQFRSVAETHVATEPGHDKRFRKARQSAIDISRAMVIREDELYLGGLTLLSPVPLNTLYHYQVEDKIVLLTNKALYICSFHFGLEKVIGVEIIELELIEKIQHGEYLLSRMDLNAVEVNDGGLPLSEEQVRKHHYGLVIWYQKSKSIDMIRTESGSKTASQFASLFTNSNSKASKGNFIALKAIPLVVDKVGTSPRNSPTSSDRESLAHTNFISATQNINDDENTEEVNADDVIYQFIDLLIPTAETAKQEALKNSEETKAEVETTSKGEAKAKEQSETEGNGEEETGKKVEPYEPELKSIRVTIEINQRAILRGEELKQKIKKYRGFLKA</sequence>
<dbReference type="InterPro" id="IPR002013">
    <property type="entry name" value="SAC_dom"/>
</dbReference>
<dbReference type="EMBL" id="KQ964485">
    <property type="protein sequence ID" value="KXN71081.1"/>
    <property type="molecule type" value="Genomic_DNA"/>
</dbReference>
<keyword evidence="5" id="KW-1185">Reference proteome</keyword>
<feature type="compositionally biased region" description="Basic and acidic residues" evidence="1">
    <location>
        <begin position="927"/>
        <end position="939"/>
    </location>
</feature>
<dbReference type="GO" id="GO:0005783">
    <property type="term" value="C:endoplasmic reticulum"/>
    <property type="evidence" value="ECO:0007669"/>
    <property type="project" value="TreeGrafter"/>
</dbReference>
<name>A0A137P829_CONC2</name>
<evidence type="ECO:0008006" key="6">
    <source>
        <dbReference type="Google" id="ProtNLM"/>
    </source>
</evidence>
<protein>
    <recommendedName>
        <fullName evidence="6">SAC domain-containing protein</fullName>
    </recommendedName>
</protein>
<feature type="region of interest" description="Disordered" evidence="1">
    <location>
        <begin position="165"/>
        <end position="215"/>
    </location>
</feature>
<proteinExistence type="predicted"/>
<dbReference type="InterPro" id="IPR022158">
    <property type="entry name" value="Inositol_phosphatase"/>
</dbReference>
<dbReference type="InterPro" id="IPR034753">
    <property type="entry name" value="hSac2"/>
</dbReference>
<feature type="region of interest" description="Disordered" evidence="1">
    <location>
        <begin position="892"/>
        <end position="939"/>
    </location>
</feature>